<evidence type="ECO:0000313" key="1">
    <source>
        <dbReference type="Proteomes" id="UP000887579"/>
    </source>
</evidence>
<reference evidence="2" key="1">
    <citation type="submission" date="2022-11" db="UniProtKB">
        <authorList>
            <consortium name="WormBaseParasite"/>
        </authorList>
    </citation>
    <scope>IDENTIFICATION</scope>
</reference>
<sequence length="964" mass="110469">MPLKETVQYICGRVEEIRTLANADNAPKVTIGTKDFIQICRFIEGYFINFELGEDFEDAKVIHAYKTQTILIGSFIGTIEKKLPKEILIWIISIYIEFISNRPLGNQLSGKLLNDLFTYAKLLSDNYREKFAEEIIEQWMELLSGSKVFCLNEQWMKHFYDGKFGFDLFPVKILFSEEDNDRKVCVVRCIFFLDYFHRDPISPGSLEAKEKPLIENAIKSCLDKIASIIILPSPLKQLSLCQATTFLPFAARGIDLLLSFNLENPTILKFVVNSLQNLEATDDLGDFTHLPEDCKKLLRFLIIQCDGKIVDTLFITELFSFLIKFKGVDNTSRLVDNLLESASTNGKKTTEYINVRQTLISVLSPLPNAKQFLSKVVPNEDEILQLFQDLKNATIDTKYLSAYFNIIAKSTDFYTGKPDTLLSFLSLPWICDIGWQIWEDFKKSLPLLAPIKTDEHNYKDLLSTSFLKSISLKALSQIKSKDQWRQYIFKDALYNDEIEVQIAALEALPYLLTTIPTYSFLDVLTPLIEKLVKKDNLAESSDLISLLQSLIQGMSLCICVSGNQYQILPDKQMCCNLCQTKKGNRKTVRITFSNATFDLLTKIVEIEENELIIDFINLLSATVRHILTTDESVEELLKLSLPLIHAGPGIANSYLDFIEEAIKSNISDTIRHSLHTEIYYLQDDLLQLKYFKTCGLHAAEKEFSKNCILEVIGKSTVRTSKSPKAIEIATEMIKILAEKENIPPRTYFIRNFVPFCQYIIKRLLNSLAQLSSDENFPDLQQKGCGDTIVVNCFAAMAGVFEISSSKKETTEEAAKEFLDLSFEFLLPPLFVFKEKGVIDQTPFFNIIFTIICDILRRPKNYVVNNAFPRMLWYLCYHKQAPWCDTLFRRVQTYSNVQIATMINMHYCQCSLALILSMGKNEESAKMYLSKLYEVWDHVKPKTFDVTSALKSKYVCLVYICYSRI</sequence>
<evidence type="ECO:0000313" key="2">
    <source>
        <dbReference type="WBParaSite" id="ES5_v2.g573.t1"/>
    </source>
</evidence>
<dbReference type="Proteomes" id="UP000887579">
    <property type="component" value="Unplaced"/>
</dbReference>
<organism evidence="1 2">
    <name type="scientific">Panagrolaimus sp. ES5</name>
    <dbReference type="NCBI Taxonomy" id="591445"/>
    <lineage>
        <taxon>Eukaryota</taxon>
        <taxon>Metazoa</taxon>
        <taxon>Ecdysozoa</taxon>
        <taxon>Nematoda</taxon>
        <taxon>Chromadorea</taxon>
        <taxon>Rhabditida</taxon>
        <taxon>Tylenchina</taxon>
        <taxon>Panagrolaimomorpha</taxon>
        <taxon>Panagrolaimoidea</taxon>
        <taxon>Panagrolaimidae</taxon>
        <taxon>Panagrolaimus</taxon>
    </lineage>
</organism>
<dbReference type="WBParaSite" id="ES5_v2.g573.t1">
    <property type="protein sequence ID" value="ES5_v2.g573.t1"/>
    <property type="gene ID" value="ES5_v2.g573"/>
</dbReference>
<name>A0AC34GP60_9BILA</name>
<protein>
    <submittedName>
        <fullName evidence="2">MMS19 nucleotide excision repair protein</fullName>
    </submittedName>
</protein>
<proteinExistence type="predicted"/>
<accession>A0AC34GP60</accession>